<dbReference type="AlphaFoldDB" id="A0A2M7UC88"/>
<feature type="non-terminal residue" evidence="1">
    <location>
        <position position="1"/>
    </location>
</feature>
<name>A0A2M7UC88_9BACT</name>
<accession>A0A2M7UC88</accession>
<proteinExistence type="predicted"/>
<reference evidence="2" key="1">
    <citation type="submission" date="2017-09" db="EMBL/GenBank/DDBJ databases">
        <title>Depth-based differentiation of microbial function through sediment-hosted aquifers and enrichment of novel symbionts in the deep terrestrial subsurface.</title>
        <authorList>
            <person name="Probst A.J."/>
            <person name="Ladd B."/>
            <person name="Jarett J.K."/>
            <person name="Geller-Mcgrath D.E."/>
            <person name="Sieber C.M.K."/>
            <person name="Emerson J.B."/>
            <person name="Anantharaman K."/>
            <person name="Thomas B.C."/>
            <person name="Malmstrom R."/>
            <person name="Stieglmeier M."/>
            <person name="Klingl A."/>
            <person name="Woyke T."/>
            <person name="Ryan C.M."/>
            <person name="Banfield J.F."/>
        </authorList>
    </citation>
    <scope>NUCLEOTIDE SEQUENCE [LARGE SCALE GENOMIC DNA]</scope>
</reference>
<evidence type="ECO:0000313" key="1">
    <source>
        <dbReference type="EMBL" id="PIZ68850.1"/>
    </source>
</evidence>
<comment type="caution">
    <text evidence="1">The sequence shown here is derived from an EMBL/GenBank/DDBJ whole genome shotgun (WGS) entry which is preliminary data.</text>
</comment>
<dbReference type="Proteomes" id="UP000229805">
    <property type="component" value="Unassembled WGS sequence"/>
</dbReference>
<evidence type="ECO:0000313" key="2">
    <source>
        <dbReference type="Proteomes" id="UP000229805"/>
    </source>
</evidence>
<protein>
    <submittedName>
        <fullName evidence="1">Uncharacterized protein</fullName>
    </submittedName>
</protein>
<sequence length="59" mass="6810">ERKFEHMIFGLSPAGGCGFSELRIEQNKMVVKNNPPNQQMPKHLDKTNFLSYYAVIEEP</sequence>
<dbReference type="EMBL" id="PFOG01000204">
    <property type="protein sequence ID" value="PIZ68850.1"/>
    <property type="molecule type" value="Genomic_DNA"/>
</dbReference>
<gene>
    <name evidence="1" type="ORF">COY11_05400</name>
</gene>
<organism evidence="1 2">
    <name type="scientific">Candidatus Portnoybacteria bacterium CG_4_10_14_0_2_um_filter_44_20</name>
    <dbReference type="NCBI Taxonomy" id="1974799"/>
    <lineage>
        <taxon>Bacteria</taxon>
        <taxon>Candidatus Portnoyibacteriota</taxon>
    </lineage>
</organism>